<evidence type="ECO:0000313" key="3">
    <source>
        <dbReference type="Proteomes" id="UP000693738"/>
    </source>
</evidence>
<feature type="region of interest" description="Disordered" evidence="1">
    <location>
        <begin position="115"/>
        <end position="168"/>
    </location>
</feature>
<feature type="compositionally biased region" description="Basic and acidic residues" evidence="1">
    <location>
        <begin position="43"/>
        <end position="54"/>
    </location>
</feature>
<name>A0A8J2IZN4_FUSEQ</name>
<reference evidence="2" key="1">
    <citation type="submission" date="2021-05" db="EMBL/GenBank/DDBJ databases">
        <authorList>
            <person name="Khan N."/>
        </authorList>
    </citation>
    <scope>NUCLEOTIDE SEQUENCE</scope>
</reference>
<evidence type="ECO:0000256" key="1">
    <source>
        <dbReference type="SAM" id="MobiDB-lite"/>
    </source>
</evidence>
<gene>
    <name evidence="2" type="ORF">FEQUK3_LOCUS9332</name>
</gene>
<comment type="caution">
    <text evidence="2">The sequence shown here is derived from an EMBL/GenBank/DDBJ whole genome shotgun (WGS) entry which is preliminary data.</text>
</comment>
<sequence length="285" mass="31716">MSQSIDSKNDAPVEVAAASANNPVQIVLTPPTPIISTTTNTLGRHEEDTHKEVHRLPDVSEEKEVVEETDFSDEKQVYDGTATRDDKEVYVVGVGKEVYGVGVEKEVHNLTLHDGHDEKQLYNPNGQLGQYEPEKEVVQPDGIPMQYSNGTPDRRRESVSSTSTDSKSQNKFCYKRHVNKFNEAIEKQNKAWTNFINNSTEKMDNSRRVFEESTMAKMSALDRSISDGVDRAGKGYNSTMTSWKTGMANKKAQSVSGMKSLGSKYQIGGKCKEAKEEKATKEGQL</sequence>
<organism evidence="2 3">
    <name type="scientific">Fusarium equiseti</name>
    <name type="common">Fusarium scirpi</name>
    <dbReference type="NCBI Taxonomy" id="61235"/>
    <lineage>
        <taxon>Eukaryota</taxon>
        <taxon>Fungi</taxon>
        <taxon>Dikarya</taxon>
        <taxon>Ascomycota</taxon>
        <taxon>Pezizomycotina</taxon>
        <taxon>Sordariomycetes</taxon>
        <taxon>Hypocreomycetidae</taxon>
        <taxon>Hypocreales</taxon>
        <taxon>Nectriaceae</taxon>
        <taxon>Fusarium</taxon>
        <taxon>Fusarium incarnatum-equiseti species complex</taxon>
    </lineage>
</organism>
<proteinExistence type="predicted"/>
<evidence type="ECO:0000313" key="2">
    <source>
        <dbReference type="EMBL" id="CAG7563665.1"/>
    </source>
</evidence>
<dbReference type="EMBL" id="CAJSTJ010000160">
    <property type="protein sequence ID" value="CAG7563665.1"/>
    <property type="molecule type" value="Genomic_DNA"/>
</dbReference>
<protein>
    <submittedName>
        <fullName evidence="2">Uncharacterized protein</fullName>
    </submittedName>
</protein>
<dbReference type="Proteomes" id="UP000693738">
    <property type="component" value="Unassembled WGS sequence"/>
</dbReference>
<dbReference type="AlphaFoldDB" id="A0A8J2IZN4"/>
<feature type="region of interest" description="Disordered" evidence="1">
    <location>
        <begin position="28"/>
        <end position="54"/>
    </location>
</feature>
<accession>A0A8J2IZN4</accession>